<dbReference type="GO" id="GO:0004325">
    <property type="term" value="F:ferrochelatase activity"/>
    <property type="evidence" value="ECO:0007669"/>
    <property type="project" value="UniProtKB-UniRule"/>
</dbReference>
<evidence type="ECO:0000313" key="12">
    <source>
        <dbReference type="Proteomes" id="UP000613768"/>
    </source>
</evidence>
<dbReference type="Pfam" id="PF00762">
    <property type="entry name" value="Ferrochelatase"/>
    <property type="match status" value="1"/>
</dbReference>
<evidence type="ECO:0000256" key="10">
    <source>
        <dbReference type="RuleBase" id="RU000607"/>
    </source>
</evidence>
<evidence type="ECO:0000313" key="11">
    <source>
        <dbReference type="EMBL" id="MBD8526631.1"/>
    </source>
</evidence>
<comment type="function">
    <text evidence="9 10">Catalyzes the ferrous insertion into protoporphyrin IX.</text>
</comment>
<keyword evidence="3 9" id="KW-0479">Metal-binding</keyword>
<keyword evidence="4 9" id="KW-0408">Iron</keyword>
<dbReference type="SUPFAM" id="SSF53800">
    <property type="entry name" value="Chelatase"/>
    <property type="match status" value="1"/>
</dbReference>
<feature type="binding site" evidence="9">
    <location>
        <position position="290"/>
    </location>
    <ligand>
        <name>Fe(2+)</name>
        <dbReference type="ChEBI" id="CHEBI:29033"/>
    </ligand>
</feature>
<evidence type="ECO:0000256" key="8">
    <source>
        <dbReference type="ARBA" id="ARBA00024536"/>
    </source>
</evidence>
<comment type="catalytic activity">
    <reaction evidence="8">
        <text>Fe-coproporphyrin III + 2 H(+) = coproporphyrin III + Fe(2+)</text>
        <dbReference type="Rhea" id="RHEA:49572"/>
        <dbReference type="ChEBI" id="CHEBI:15378"/>
        <dbReference type="ChEBI" id="CHEBI:29033"/>
        <dbReference type="ChEBI" id="CHEBI:68438"/>
        <dbReference type="ChEBI" id="CHEBI:131725"/>
        <dbReference type="EC" id="4.99.1.9"/>
    </reaction>
    <physiologicalReaction direction="right-to-left" evidence="8">
        <dbReference type="Rhea" id="RHEA:49574"/>
    </physiologicalReaction>
</comment>
<evidence type="ECO:0000256" key="1">
    <source>
        <dbReference type="ARBA" id="ARBA00007718"/>
    </source>
</evidence>
<dbReference type="PANTHER" id="PTHR11108">
    <property type="entry name" value="FERROCHELATASE"/>
    <property type="match status" value="1"/>
</dbReference>
<gene>
    <name evidence="9 11" type="primary">hemH</name>
    <name evidence="11" type="ORF">IFO71_12875</name>
</gene>
<keyword evidence="12" id="KW-1185">Reference proteome</keyword>
<comment type="catalytic activity">
    <reaction evidence="9 10">
        <text>heme b + 2 H(+) = protoporphyrin IX + Fe(2+)</text>
        <dbReference type="Rhea" id="RHEA:22584"/>
        <dbReference type="ChEBI" id="CHEBI:15378"/>
        <dbReference type="ChEBI" id="CHEBI:29033"/>
        <dbReference type="ChEBI" id="CHEBI:57306"/>
        <dbReference type="ChEBI" id="CHEBI:60344"/>
        <dbReference type="EC" id="4.98.1.1"/>
    </reaction>
</comment>
<dbReference type="NCBIfam" id="TIGR00109">
    <property type="entry name" value="hemH"/>
    <property type="match status" value="1"/>
</dbReference>
<dbReference type="AlphaFoldDB" id="A0AAW3ZQR4"/>
<evidence type="ECO:0000256" key="2">
    <source>
        <dbReference type="ARBA" id="ARBA00022490"/>
    </source>
</evidence>
<dbReference type="HAMAP" id="MF_00323">
    <property type="entry name" value="Ferrochelatase"/>
    <property type="match status" value="1"/>
</dbReference>
<dbReference type="CDD" id="cd00419">
    <property type="entry name" value="Ferrochelatase_C"/>
    <property type="match status" value="1"/>
</dbReference>
<keyword evidence="2 9" id="KW-0963">Cytoplasm</keyword>
<comment type="pathway">
    <text evidence="9 10">Porphyrin-containing compound metabolism; protoheme biosynthesis; protoheme from protoporphyrin-IX: step 1/1.</text>
</comment>
<sequence length="366" mass="40892">MQFKGMTSPQHATDEFTGVLLVNLGTPEAPTPAAVRRYLAEFLSDPRVVELPRAVWLPLLYGVILPFRSPRSARAYASIWTPQGSPLRVFSQQLAEDLDQHLARLGCRVRLALAMRYGAPSIASVLDQWRDAGLRRLLVLPLYPQYSATTSASVFDAVMDQLKTWRWTPELRWINDYYQEPGWIAAVAERIREFRASNGAGQHLLFSFHGLPQRNLIQGDPYFCQCQASARRIATRLGLAEGHWSISFQSRVGKQVWLQPYTETHLADLASKGIKQVDVVCPGFAVDCLETLEEIAERAAEHFLASGGEQLRYVPALNAEASHVQLLGRLIQRHGRGWPGLDTATAELAEPGREQRVAAYRGPQAP</sequence>
<reference evidence="11 12" key="1">
    <citation type="submission" date="2020-09" db="EMBL/GenBank/DDBJ databases">
        <title>Pseudoxanthomonas sp. CAU 1598 isolated from sand of Yaerae Beach.</title>
        <authorList>
            <person name="Kim W."/>
        </authorList>
    </citation>
    <scope>NUCLEOTIDE SEQUENCE [LARGE SCALE GENOMIC DNA]</scope>
    <source>
        <strain evidence="11 12">CAU 1598</strain>
    </source>
</reference>
<keyword evidence="7 9" id="KW-0627">Porphyrin biosynthesis</keyword>
<keyword evidence="5 9" id="KW-0350">Heme biosynthesis</keyword>
<dbReference type="PANTHER" id="PTHR11108:SF1">
    <property type="entry name" value="FERROCHELATASE, MITOCHONDRIAL"/>
    <property type="match status" value="1"/>
</dbReference>
<feature type="binding site" evidence="9">
    <location>
        <position position="209"/>
    </location>
    <ligand>
        <name>Fe(2+)</name>
        <dbReference type="ChEBI" id="CHEBI:29033"/>
    </ligand>
</feature>
<dbReference type="PROSITE" id="PS00534">
    <property type="entry name" value="FERROCHELATASE"/>
    <property type="match status" value="1"/>
</dbReference>
<organism evidence="11 12">
    <name type="scientific">Pseudomarimonas arenosa</name>
    <dbReference type="NCBI Taxonomy" id="2774145"/>
    <lineage>
        <taxon>Bacteria</taxon>
        <taxon>Pseudomonadati</taxon>
        <taxon>Pseudomonadota</taxon>
        <taxon>Gammaproteobacteria</taxon>
        <taxon>Lysobacterales</taxon>
        <taxon>Lysobacteraceae</taxon>
        <taxon>Pseudomarimonas</taxon>
    </lineage>
</organism>
<comment type="caution">
    <text evidence="11">The sequence shown here is derived from an EMBL/GenBank/DDBJ whole genome shotgun (WGS) entry which is preliminary data.</text>
</comment>
<dbReference type="InterPro" id="IPR033644">
    <property type="entry name" value="Ferrochelatase_C"/>
</dbReference>
<dbReference type="GO" id="GO:0006783">
    <property type="term" value="P:heme biosynthetic process"/>
    <property type="evidence" value="ECO:0007669"/>
    <property type="project" value="UniProtKB-UniRule"/>
</dbReference>
<dbReference type="Gene3D" id="3.40.50.1400">
    <property type="match status" value="2"/>
</dbReference>
<evidence type="ECO:0000256" key="9">
    <source>
        <dbReference type="HAMAP-Rule" id="MF_00323"/>
    </source>
</evidence>
<comment type="similarity">
    <text evidence="1 9 10">Belongs to the ferrochelatase family.</text>
</comment>
<dbReference type="EC" id="4.98.1.1" evidence="9 10"/>
<dbReference type="InterPro" id="IPR033659">
    <property type="entry name" value="Ferrochelatase_N"/>
</dbReference>
<accession>A0AAW3ZQR4</accession>
<name>A0AAW3ZQR4_9GAMM</name>
<dbReference type="GO" id="GO:0046872">
    <property type="term" value="F:metal ion binding"/>
    <property type="evidence" value="ECO:0007669"/>
    <property type="project" value="UniProtKB-KW"/>
</dbReference>
<protein>
    <recommendedName>
        <fullName evidence="9 10">Ferrochelatase</fullName>
        <ecNumber evidence="9 10">4.98.1.1</ecNumber>
    </recommendedName>
    <alternativeName>
        <fullName evidence="9">Heme synthase</fullName>
    </alternativeName>
    <alternativeName>
        <fullName evidence="9">Protoheme ferro-lyase</fullName>
    </alternativeName>
</protein>
<evidence type="ECO:0000256" key="7">
    <source>
        <dbReference type="ARBA" id="ARBA00023244"/>
    </source>
</evidence>
<comment type="subcellular location">
    <subcellularLocation>
        <location evidence="9 10">Cytoplasm</location>
    </subcellularLocation>
</comment>
<evidence type="ECO:0000256" key="5">
    <source>
        <dbReference type="ARBA" id="ARBA00023133"/>
    </source>
</evidence>
<dbReference type="GO" id="GO:0005737">
    <property type="term" value="C:cytoplasm"/>
    <property type="evidence" value="ECO:0007669"/>
    <property type="project" value="UniProtKB-SubCell"/>
</dbReference>
<dbReference type="EMBL" id="JACYTR010000027">
    <property type="protein sequence ID" value="MBD8526631.1"/>
    <property type="molecule type" value="Genomic_DNA"/>
</dbReference>
<evidence type="ECO:0000256" key="3">
    <source>
        <dbReference type="ARBA" id="ARBA00022723"/>
    </source>
</evidence>
<dbReference type="InterPro" id="IPR001015">
    <property type="entry name" value="Ferrochelatase"/>
</dbReference>
<dbReference type="CDD" id="cd03411">
    <property type="entry name" value="Ferrochelatase_N"/>
    <property type="match status" value="1"/>
</dbReference>
<dbReference type="InterPro" id="IPR019772">
    <property type="entry name" value="Ferrochelatase_AS"/>
</dbReference>
<evidence type="ECO:0000256" key="4">
    <source>
        <dbReference type="ARBA" id="ARBA00023004"/>
    </source>
</evidence>
<dbReference type="Proteomes" id="UP000613768">
    <property type="component" value="Unassembled WGS sequence"/>
</dbReference>
<keyword evidence="6 9" id="KW-0456">Lyase</keyword>
<evidence type="ECO:0000256" key="6">
    <source>
        <dbReference type="ARBA" id="ARBA00023239"/>
    </source>
</evidence>
<proteinExistence type="inferred from homology"/>
<dbReference type="FunFam" id="3.40.50.1400:FF:000002">
    <property type="entry name" value="Ferrochelatase"/>
    <property type="match status" value="1"/>
</dbReference>